<keyword evidence="3" id="KW-0418">Kinase</keyword>
<organism evidence="5 6">
    <name type="scientific">Luteolibacter soli</name>
    <dbReference type="NCBI Taxonomy" id="3135280"/>
    <lineage>
        <taxon>Bacteria</taxon>
        <taxon>Pseudomonadati</taxon>
        <taxon>Verrucomicrobiota</taxon>
        <taxon>Verrucomicrobiia</taxon>
        <taxon>Verrucomicrobiales</taxon>
        <taxon>Verrucomicrobiaceae</taxon>
        <taxon>Luteolibacter</taxon>
    </lineage>
</organism>
<dbReference type="Pfam" id="PF07804">
    <property type="entry name" value="HipA_C"/>
    <property type="match status" value="1"/>
</dbReference>
<dbReference type="PANTHER" id="PTHR37419:SF8">
    <property type="entry name" value="TOXIN YJJJ"/>
    <property type="match status" value="1"/>
</dbReference>
<evidence type="ECO:0000259" key="4">
    <source>
        <dbReference type="Pfam" id="PF07804"/>
    </source>
</evidence>
<accession>A0ABU9B1T5</accession>
<protein>
    <submittedName>
        <fullName evidence="5">Type II toxin-antitoxin system HipA family toxin YjjJ</fullName>
    </submittedName>
</protein>
<dbReference type="NCBIfam" id="NF007297">
    <property type="entry name" value="PRK09775.1"/>
    <property type="match status" value="1"/>
</dbReference>
<gene>
    <name evidence="5" type="primary">yjjJ</name>
    <name evidence="5" type="ORF">WKV53_25290</name>
</gene>
<keyword evidence="2" id="KW-0808">Transferase</keyword>
<dbReference type="PANTHER" id="PTHR37419">
    <property type="entry name" value="SERINE/THREONINE-PROTEIN KINASE TOXIN HIPA"/>
    <property type="match status" value="1"/>
</dbReference>
<dbReference type="InterPro" id="IPR052028">
    <property type="entry name" value="HipA_Ser/Thr_kinase"/>
</dbReference>
<evidence type="ECO:0000256" key="2">
    <source>
        <dbReference type="ARBA" id="ARBA00022679"/>
    </source>
</evidence>
<dbReference type="RefSeq" id="WP_341407623.1">
    <property type="nucleotide sequence ID" value="NZ_JBBUKT010000014.1"/>
</dbReference>
<evidence type="ECO:0000256" key="3">
    <source>
        <dbReference type="ARBA" id="ARBA00022777"/>
    </source>
</evidence>
<sequence>MARPPRLATKDLSSRLERGGPASAADLATVFRVDRSTITRTLGDLGPDITSIGATRRTRYALRRKVRKTASAWTLYRIDATGRPEPRGTLEALHGAWRIHWADTAPAWAGHFTDPDGLCDSLPGFLRDLQPGGFLGNAEAQRLAMGLQVPPDPRLWHDDDLVMFLQTAGTDLPGAWILGDDALRRALALQIQPLPETTLAPHQAMMRYPELAIRTMSGSPIGGLAGGEQPKFLATLEESGVERRQVLVKFSPPMTQGTGRRWADLLAMEWHALELLAEVGLAEKGHRLLDAGGRRFLEITRFDRTRQGGRLPVISLKSLNGSHSADWTAKASDLEKSGLIDATEAAKVRRLQAFGELIGNDAMHAENLSFRMTDELPLELAPAYDMLPMLWAPGPQGELMDRTFAPSPPVPAAAEAWREMLSLAREFWSRVIADQRVSREFAATARNAGEALTRLHERFG</sequence>
<comment type="similarity">
    <text evidence="1">Belongs to the HipA Ser/Thr kinase family.</text>
</comment>
<evidence type="ECO:0000313" key="5">
    <source>
        <dbReference type="EMBL" id="MEK7953856.1"/>
    </source>
</evidence>
<dbReference type="EMBL" id="JBBUKT010000014">
    <property type="protein sequence ID" value="MEK7953856.1"/>
    <property type="molecule type" value="Genomic_DNA"/>
</dbReference>
<name>A0ABU9B1T5_9BACT</name>
<comment type="caution">
    <text evidence="5">The sequence shown here is derived from an EMBL/GenBank/DDBJ whole genome shotgun (WGS) entry which is preliminary data.</text>
</comment>
<evidence type="ECO:0000313" key="6">
    <source>
        <dbReference type="Proteomes" id="UP001371305"/>
    </source>
</evidence>
<dbReference type="Proteomes" id="UP001371305">
    <property type="component" value="Unassembled WGS sequence"/>
</dbReference>
<keyword evidence="6" id="KW-1185">Reference proteome</keyword>
<evidence type="ECO:0000256" key="1">
    <source>
        <dbReference type="ARBA" id="ARBA00010164"/>
    </source>
</evidence>
<feature type="domain" description="HipA-like C-terminal" evidence="4">
    <location>
        <begin position="225"/>
        <end position="396"/>
    </location>
</feature>
<proteinExistence type="inferred from homology"/>
<dbReference type="InterPro" id="IPR012893">
    <property type="entry name" value="HipA-like_C"/>
</dbReference>
<reference evidence="5 6" key="1">
    <citation type="submission" date="2024-04" db="EMBL/GenBank/DDBJ databases">
        <title>Luteolibacter sp. isolated from soil.</title>
        <authorList>
            <person name="An J."/>
        </authorList>
    </citation>
    <scope>NUCLEOTIDE SEQUENCE [LARGE SCALE GENOMIC DNA]</scope>
    <source>
        <strain evidence="5 6">Y139</strain>
    </source>
</reference>